<dbReference type="Proteomes" id="UP000095287">
    <property type="component" value="Unplaced"/>
</dbReference>
<accession>A0A1I7YYZ7</accession>
<dbReference type="WBParaSite" id="L893_g21173.t1">
    <property type="protein sequence ID" value="L893_g21173.t1"/>
    <property type="gene ID" value="L893_g21173"/>
</dbReference>
<keyword evidence="1" id="KW-1185">Reference proteome</keyword>
<evidence type="ECO:0000313" key="1">
    <source>
        <dbReference type="Proteomes" id="UP000095287"/>
    </source>
</evidence>
<organism evidence="1 2">
    <name type="scientific">Steinernema glaseri</name>
    <dbReference type="NCBI Taxonomy" id="37863"/>
    <lineage>
        <taxon>Eukaryota</taxon>
        <taxon>Metazoa</taxon>
        <taxon>Ecdysozoa</taxon>
        <taxon>Nematoda</taxon>
        <taxon>Chromadorea</taxon>
        <taxon>Rhabditida</taxon>
        <taxon>Tylenchina</taxon>
        <taxon>Panagrolaimomorpha</taxon>
        <taxon>Strongyloidoidea</taxon>
        <taxon>Steinernematidae</taxon>
        <taxon>Steinernema</taxon>
    </lineage>
</organism>
<dbReference type="AlphaFoldDB" id="A0A1I7YYZ7"/>
<sequence length="83" mass="9702">MTSPEGPMFGIRFSSAAARTNKLIILTPREDTARTQRSLRDANRRETLFAETSLTTDRRELLGELRVQRSEKRRRSFDWAFLD</sequence>
<reference evidence="2" key="1">
    <citation type="submission" date="2016-11" db="UniProtKB">
        <authorList>
            <consortium name="WormBaseParasite"/>
        </authorList>
    </citation>
    <scope>IDENTIFICATION</scope>
</reference>
<proteinExistence type="predicted"/>
<name>A0A1I7YYZ7_9BILA</name>
<protein>
    <submittedName>
        <fullName evidence="2">Uncharacterized protein</fullName>
    </submittedName>
</protein>
<evidence type="ECO:0000313" key="2">
    <source>
        <dbReference type="WBParaSite" id="L893_g21173.t1"/>
    </source>
</evidence>